<organismHost>
    <name type="scientific">Cercopithecidae</name>
    <name type="common">Old World monkeys</name>
    <dbReference type="NCBI Taxonomy" id="9527"/>
</organismHost>
<evidence type="ECO:0000256" key="7">
    <source>
        <dbReference type="ARBA" id="ARBA00023015"/>
    </source>
</evidence>
<organism evidence="11">
    <name type="scientific">Simian immunodeficiency virus</name>
    <name type="common">SIV</name>
    <dbReference type="NCBI Taxonomy" id="11723"/>
    <lineage>
        <taxon>Viruses</taxon>
        <taxon>Riboviria</taxon>
        <taxon>Pararnavirae</taxon>
        <taxon>Artverviricota</taxon>
        <taxon>Revtraviricetes</taxon>
        <taxon>Ortervirales</taxon>
        <taxon>Retroviridae</taxon>
        <taxon>Orthoretrovirinae</taxon>
        <taxon>Lentivirus</taxon>
        <taxon>Lentivirus simimdef</taxon>
    </lineage>
</organism>
<reference evidence="11" key="1">
    <citation type="journal article" date="1995" name="J. Virol.">
        <title>Regulatory genes of simian immunodeficiency viruses from west African green monkeys (Cercopithecus aethiops sabaeus).</title>
        <authorList>
            <person name="Jubier-Maurin V."/>
            <person name="Sarni-Manchado P."/>
            <person name="Veas F."/>
            <person name="Vidal N."/>
            <person name="Bibollet-Ruche F."/>
            <person name="Durand J.P."/>
            <person name="Galat-Luong A."/>
            <person name="Cuny G."/>
        </authorList>
    </citation>
    <scope>NUCLEOTIDE SEQUENCE</scope>
    <source>
        <strain evidence="11">D30</strain>
    </source>
</reference>
<keyword evidence="9 10" id="KW-0804">Transcription</keyword>
<dbReference type="Pfam" id="PF00539">
    <property type="entry name" value="Tat"/>
    <property type="match status" value="1"/>
</dbReference>
<evidence type="ECO:0000256" key="9">
    <source>
        <dbReference type="ARBA" id="ARBA00023163"/>
    </source>
</evidence>
<keyword evidence="8 10" id="KW-0010">Activator</keyword>
<dbReference type="InterPro" id="IPR036963">
    <property type="entry name" value="Tat_dom_sf"/>
</dbReference>
<dbReference type="GO" id="GO:0003723">
    <property type="term" value="F:RNA binding"/>
    <property type="evidence" value="ECO:0007669"/>
    <property type="project" value="UniProtKB-KW"/>
</dbReference>
<accession>Q87478</accession>
<comment type="subcellular location">
    <subcellularLocation>
        <location evidence="1 10">Host nucleus</location>
        <location evidence="1 10">Host nucleolus</location>
    </subcellularLocation>
</comment>
<dbReference type="GO" id="GO:0050434">
    <property type="term" value="P:positive regulation of viral transcription"/>
    <property type="evidence" value="ECO:0007669"/>
    <property type="project" value="InterPro"/>
</dbReference>
<evidence type="ECO:0000256" key="1">
    <source>
        <dbReference type="ARBA" id="ARBA00004307"/>
    </source>
</evidence>
<keyword evidence="5" id="KW-0945">Host-virus interaction</keyword>
<dbReference type="EMBL" id="U20812">
    <property type="protein sequence ID" value="AAA91114.1"/>
    <property type="molecule type" value="Genomic_DNA"/>
</dbReference>
<dbReference type="GO" id="GO:0001070">
    <property type="term" value="F:RNA-binding transcription regulator activity"/>
    <property type="evidence" value="ECO:0007669"/>
    <property type="project" value="InterPro"/>
</dbReference>
<protein>
    <recommendedName>
        <fullName evidence="3 10">Protein Tat</fullName>
    </recommendedName>
</protein>
<evidence type="ECO:0000313" key="11">
    <source>
        <dbReference type="EMBL" id="AAA91114.1"/>
    </source>
</evidence>
<evidence type="ECO:0000256" key="2">
    <source>
        <dbReference type="ARBA" id="ARBA00009398"/>
    </source>
</evidence>
<dbReference type="GO" id="GO:0044196">
    <property type="term" value="C:host cell nucleolus"/>
    <property type="evidence" value="ECO:0007669"/>
    <property type="project" value="UniProtKB-SubCell"/>
</dbReference>
<organismHost>
    <name type="scientific">Pan troglodytes</name>
    <name type="common">Chimpanzee</name>
    <dbReference type="NCBI Taxonomy" id="9598"/>
</organismHost>
<evidence type="ECO:0000256" key="5">
    <source>
        <dbReference type="ARBA" id="ARBA00022581"/>
    </source>
</evidence>
<name>Q87478_SIV</name>
<keyword evidence="4 10" id="KW-1048">Host nucleus</keyword>
<comment type="similarity">
    <text evidence="2 10">Belongs to the lentiviruses Tat family.</text>
</comment>
<evidence type="ECO:0000256" key="4">
    <source>
        <dbReference type="ARBA" id="ARBA00022562"/>
    </source>
</evidence>
<dbReference type="Gene3D" id="4.10.20.10">
    <property type="entry name" value="Tat domain"/>
    <property type="match status" value="1"/>
</dbReference>
<evidence type="ECO:0000256" key="8">
    <source>
        <dbReference type="ARBA" id="ARBA00023159"/>
    </source>
</evidence>
<dbReference type="InterPro" id="IPR001831">
    <property type="entry name" value="IV_Tat"/>
</dbReference>
<dbReference type="PRINTS" id="PR00055">
    <property type="entry name" value="HIVTATDOMAIN"/>
</dbReference>
<proteinExistence type="inferred from homology"/>
<keyword evidence="6 10" id="KW-0694">RNA-binding</keyword>
<gene>
    <name evidence="11" type="primary">tat</name>
</gene>
<sequence>MAQEEARQVWEELQEELQRPLQACDNPCYCKKCCYHCSLCFTRKALGICYYVPRKRRRAKKIQNNKVPVHN</sequence>
<keyword evidence="7 10" id="KW-0805">Transcription regulation</keyword>
<evidence type="ECO:0000256" key="6">
    <source>
        <dbReference type="ARBA" id="ARBA00022884"/>
    </source>
</evidence>
<evidence type="ECO:0000256" key="10">
    <source>
        <dbReference type="RuleBase" id="RU003311"/>
    </source>
</evidence>
<evidence type="ECO:0000256" key="3">
    <source>
        <dbReference type="ARBA" id="ARBA00022376"/>
    </source>
</evidence>